<dbReference type="Proteomes" id="UP000319783">
    <property type="component" value="Unassembled WGS sequence"/>
</dbReference>
<gene>
    <name evidence="1" type="ORF">JETT_2679</name>
</gene>
<evidence type="ECO:0000313" key="1">
    <source>
        <dbReference type="EMBL" id="TLD41070.1"/>
    </source>
</evidence>
<protein>
    <submittedName>
        <fullName evidence="1">Uncharacterized protein</fullName>
    </submittedName>
</protein>
<accession>A0A533QKI2</accession>
<dbReference type="EMBL" id="SULG01000064">
    <property type="protein sequence ID" value="TLD41070.1"/>
    <property type="molecule type" value="Genomic_DNA"/>
</dbReference>
<sequence length="68" mass="7602">MSVVETQNLASLLSFSCLIPQGCHDYRKNRKKPFNPEGMTSQCGYSMSPLRDFMVGYTVSSIILPLRG</sequence>
<dbReference type="AlphaFoldDB" id="A0A533QKI2"/>
<name>A0A533QKI2_9BACT</name>
<reference evidence="1 2" key="1">
    <citation type="submission" date="2019-04" db="EMBL/GenBank/DDBJ databases">
        <title>Genome of a novel bacterium Candidatus Jettenia ecosi reconstructed from metagenome of an anammox bioreactor.</title>
        <authorList>
            <person name="Mardanov A.V."/>
            <person name="Beletsky A.V."/>
            <person name="Ravin N.V."/>
            <person name="Botchkova E.A."/>
            <person name="Litti Y.V."/>
            <person name="Nozhevnikova A.N."/>
        </authorList>
    </citation>
    <scope>NUCLEOTIDE SEQUENCE [LARGE SCALE GENOMIC DNA]</scope>
    <source>
        <strain evidence="1">J2</strain>
    </source>
</reference>
<evidence type="ECO:0000313" key="2">
    <source>
        <dbReference type="Proteomes" id="UP000319783"/>
    </source>
</evidence>
<comment type="caution">
    <text evidence="1">The sequence shown here is derived from an EMBL/GenBank/DDBJ whole genome shotgun (WGS) entry which is preliminary data.</text>
</comment>
<organism evidence="1 2">
    <name type="scientific">Candidatus Jettenia ecosi</name>
    <dbReference type="NCBI Taxonomy" id="2494326"/>
    <lineage>
        <taxon>Bacteria</taxon>
        <taxon>Pseudomonadati</taxon>
        <taxon>Planctomycetota</taxon>
        <taxon>Candidatus Brocadiia</taxon>
        <taxon>Candidatus Brocadiales</taxon>
        <taxon>Candidatus Brocadiaceae</taxon>
        <taxon>Candidatus Jettenia</taxon>
    </lineage>
</organism>
<proteinExistence type="predicted"/>